<dbReference type="PANTHER" id="PTHR14226">
    <property type="entry name" value="NEUROPATHY TARGET ESTERASE/SWISS CHEESE D.MELANOGASTER"/>
    <property type="match status" value="1"/>
</dbReference>
<sequence>MTKPKETSTRLWPNIYDRIVSTSSSSSVSNSSHSKSYYEHLLKTATNYDAWCEAATKLDEIDGLDHWKREVASPDYDHELIKTRLDQLRQIRKANKGQSAMIFALRTSLARNLGDMGNPKLYSYSRVGTKDLTCEYIDEVVKQLNWICDEPADPDDDPHLDLKAKHDFFMNIRQSFGRTALLLSGGGTLGLNHIGVIKCLHEAQLLPRIISGASSGSIMASLVCTKTSDELPSMFDPSLVRLDVFARDGVPDTPYARLHRLMIQNQLFDVEILKEAMRANLGDMTFQEAFNRTRFILNITVSSSTLYDMPRLLNYITAPDVLIWSAVAASCAVPVFYGSTPLFAKDKNGNVVPWNPNDQLYIDGSVENDLPMNKLSELFNVNHFIVCQVNPHVIPFLQKANTPSKLRQAANFCMHMAKTEAQHRCTQLTELGILPSFFYKIQSVMSQKYSGDITIVPDIGYSDFLKVLSNPTPEYAMECLYRGERATWPKLSVIKNHLQIELSIDQILYRLRLLRLNELPNKKLLIANNTLLTKHYHNRPTLETRSTSQLNVRNTCMSPIDENDEITPRKRTEMIDSITDTLLNIPEPFTVQSSQSTPMIVALSDQIQLIHGAKKPSNGKHDASKKQQEKELRRERHQTKRGLLMTKPE</sequence>
<dbReference type="InterPro" id="IPR050301">
    <property type="entry name" value="NTE"/>
</dbReference>
<keyword evidence="3 4" id="KW-0443">Lipid metabolism</keyword>
<keyword evidence="1 4" id="KW-0378">Hydrolase</keyword>
<organism evidence="7 8">
    <name type="scientific">Mucor circinelloides f. lusitanicus</name>
    <name type="common">Mucor racemosus var. lusitanicus</name>
    <dbReference type="NCBI Taxonomy" id="29924"/>
    <lineage>
        <taxon>Eukaryota</taxon>
        <taxon>Fungi</taxon>
        <taxon>Fungi incertae sedis</taxon>
        <taxon>Mucoromycota</taxon>
        <taxon>Mucoromycotina</taxon>
        <taxon>Mucoromycetes</taxon>
        <taxon>Mucorales</taxon>
        <taxon>Mucorineae</taxon>
        <taxon>Mucoraceae</taxon>
        <taxon>Mucor</taxon>
    </lineage>
</organism>
<protein>
    <submittedName>
        <fullName evidence="7">Acyl transferase/acyl hydrolase/lysophospholipase</fullName>
    </submittedName>
</protein>
<dbReference type="Pfam" id="PF01734">
    <property type="entry name" value="Patatin"/>
    <property type="match status" value="1"/>
</dbReference>
<evidence type="ECO:0000256" key="4">
    <source>
        <dbReference type="PROSITE-ProRule" id="PRU01161"/>
    </source>
</evidence>
<evidence type="ECO:0000313" key="8">
    <source>
        <dbReference type="Proteomes" id="UP000469890"/>
    </source>
</evidence>
<evidence type="ECO:0000256" key="1">
    <source>
        <dbReference type="ARBA" id="ARBA00022801"/>
    </source>
</evidence>
<feature type="active site" description="Nucleophile" evidence="4">
    <location>
        <position position="214"/>
    </location>
</feature>
<dbReference type="Proteomes" id="UP000469890">
    <property type="component" value="Unassembled WGS sequence"/>
</dbReference>
<reference evidence="7 8" key="1">
    <citation type="submission" date="2019-09" db="EMBL/GenBank/DDBJ databases">
        <authorList>
            <consortium name="DOE Joint Genome Institute"/>
            <person name="Mondo S.J."/>
            <person name="Navarro-Mendoza M.I."/>
            <person name="Perez-Arques C."/>
            <person name="Panchal S."/>
            <person name="Nicolas F.E."/>
            <person name="Ganguly P."/>
            <person name="Pangilinan J."/>
            <person name="Grigoriev I."/>
            <person name="Heitman J."/>
            <person name="Sanya K."/>
            <person name="Garre V."/>
        </authorList>
    </citation>
    <scope>NUCLEOTIDE SEQUENCE [LARGE SCALE GENOMIC DNA]</scope>
    <source>
        <strain evidence="7 8">MU402</strain>
    </source>
</reference>
<proteinExistence type="predicted"/>
<dbReference type="GO" id="GO:0016042">
    <property type="term" value="P:lipid catabolic process"/>
    <property type="evidence" value="ECO:0007669"/>
    <property type="project" value="UniProtKB-UniRule"/>
</dbReference>
<dbReference type="Gene3D" id="3.40.1090.10">
    <property type="entry name" value="Cytosolic phospholipase A2 catalytic domain"/>
    <property type="match status" value="2"/>
</dbReference>
<name>A0A8H4BJA8_MUCCL</name>
<dbReference type="PANTHER" id="PTHR14226:SF10">
    <property type="entry name" value="TRIACYLGLYCEROL LIPASE 4-RELATED"/>
    <property type="match status" value="1"/>
</dbReference>
<dbReference type="InterPro" id="IPR016035">
    <property type="entry name" value="Acyl_Trfase/lysoPLipase"/>
</dbReference>
<feature type="active site" description="Proton acceptor" evidence="4">
    <location>
        <position position="363"/>
    </location>
</feature>
<feature type="short sequence motif" description="GXGXXG" evidence="4">
    <location>
        <begin position="185"/>
        <end position="190"/>
    </location>
</feature>
<dbReference type="InterPro" id="IPR021771">
    <property type="entry name" value="Triacylglycerol_lipase_N"/>
</dbReference>
<accession>A0A8H4BJA8</accession>
<feature type="compositionally biased region" description="Basic and acidic residues" evidence="5">
    <location>
        <begin position="619"/>
        <end position="634"/>
    </location>
</feature>
<comment type="caution">
    <text evidence="4">Lacks conserved residue(s) required for the propagation of feature annotation.</text>
</comment>
<evidence type="ECO:0000259" key="6">
    <source>
        <dbReference type="PROSITE" id="PS51635"/>
    </source>
</evidence>
<comment type="caution">
    <text evidence="7">The sequence shown here is derived from an EMBL/GenBank/DDBJ whole genome shotgun (WGS) entry which is preliminary data.</text>
</comment>
<dbReference type="PROSITE" id="PS51635">
    <property type="entry name" value="PNPLA"/>
    <property type="match status" value="1"/>
</dbReference>
<gene>
    <name evidence="7" type="ORF">FB192DRAFT_1366796</name>
</gene>
<keyword evidence="7" id="KW-0808">Transferase</keyword>
<keyword evidence="2 4" id="KW-0442">Lipid degradation</keyword>
<dbReference type="GO" id="GO:0004806">
    <property type="term" value="F:triacylglycerol lipase activity"/>
    <property type="evidence" value="ECO:0007669"/>
    <property type="project" value="InterPro"/>
</dbReference>
<dbReference type="GO" id="GO:0016740">
    <property type="term" value="F:transferase activity"/>
    <property type="evidence" value="ECO:0007669"/>
    <property type="project" value="UniProtKB-KW"/>
</dbReference>
<feature type="short sequence motif" description="GXSXG" evidence="4">
    <location>
        <begin position="212"/>
        <end position="216"/>
    </location>
</feature>
<evidence type="ECO:0000256" key="5">
    <source>
        <dbReference type="SAM" id="MobiDB-lite"/>
    </source>
</evidence>
<evidence type="ECO:0000256" key="2">
    <source>
        <dbReference type="ARBA" id="ARBA00022963"/>
    </source>
</evidence>
<dbReference type="EMBL" id="JAAECE010000003">
    <property type="protein sequence ID" value="KAF1803154.1"/>
    <property type="molecule type" value="Genomic_DNA"/>
</dbReference>
<dbReference type="GO" id="GO:0006641">
    <property type="term" value="P:triglyceride metabolic process"/>
    <property type="evidence" value="ECO:0007669"/>
    <property type="project" value="UniProtKB-ARBA"/>
</dbReference>
<evidence type="ECO:0000256" key="3">
    <source>
        <dbReference type="ARBA" id="ARBA00023098"/>
    </source>
</evidence>
<dbReference type="Pfam" id="PF11815">
    <property type="entry name" value="DUF3336"/>
    <property type="match status" value="1"/>
</dbReference>
<dbReference type="InterPro" id="IPR002641">
    <property type="entry name" value="PNPLA_dom"/>
</dbReference>
<dbReference type="SUPFAM" id="SSF52151">
    <property type="entry name" value="FabD/lysophospholipase-like"/>
    <property type="match status" value="1"/>
</dbReference>
<feature type="region of interest" description="Disordered" evidence="5">
    <location>
        <begin position="612"/>
        <end position="649"/>
    </location>
</feature>
<evidence type="ECO:0000313" key="7">
    <source>
        <dbReference type="EMBL" id="KAF1803154.1"/>
    </source>
</evidence>
<dbReference type="AlphaFoldDB" id="A0A8H4BJA8"/>
<feature type="domain" description="PNPLA" evidence="6">
    <location>
        <begin position="181"/>
        <end position="376"/>
    </location>
</feature>